<dbReference type="Proteomes" id="UP000008694">
    <property type="component" value="Unassembled WGS sequence"/>
</dbReference>
<evidence type="ECO:0000313" key="3">
    <source>
        <dbReference type="Proteomes" id="UP000008694"/>
    </source>
</evidence>
<protein>
    <submittedName>
        <fullName evidence="2">Predicted protein</fullName>
    </submittedName>
</protein>
<reference evidence="3" key="1">
    <citation type="journal article" date="2011" name="Nat. Genet.">
        <title>The Arabidopsis lyrata genome sequence and the basis of rapid genome size change.</title>
        <authorList>
            <person name="Hu T.T."/>
            <person name="Pattyn P."/>
            <person name="Bakker E.G."/>
            <person name="Cao J."/>
            <person name="Cheng J.-F."/>
            <person name="Clark R.M."/>
            <person name="Fahlgren N."/>
            <person name="Fawcett J.A."/>
            <person name="Grimwood J."/>
            <person name="Gundlach H."/>
            <person name="Haberer G."/>
            <person name="Hollister J.D."/>
            <person name="Ossowski S."/>
            <person name="Ottilar R.P."/>
            <person name="Salamov A.A."/>
            <person name="Schneeberger K."/>
            <person name="Spannagl M."/>
            <person name="Wang X."/>
            <person name="Yang L."/>
            <person name="Nasrallah M.E."/>
            <person name="Bergelson J."/>
            <person name="Carrington J.C."/>
            <person name="Gaut B.S."/>
            <person name="Schmutz J."/>
            <person name="Mayer K.F.X."/>
            <person name="Van de Peer Y."/>
            <person name="Grigoriev I.V."/>
            <person name="Nordborg M."/>
            <person name="Weigel D."/>
            <person name="Guo Y.-L."/>
        </authorList>
    </citation>
    <scope>NUCLEOTIDE SEQUENCE [LARGE SCALE GENOMIC DNA]</scope>
    <source>
        <strain evidence="3">cv. MN47</strain>
    </source>
</reference>
<gene>
    <name evidence="2" type="ORF">ARALYDRAFT_917364</name>
</gene>
<sequence length="360" mass="42719">MRLFSAATADRDSLGKTEISLWVYDGGFDCGFKSVSLVILATEVYCRRFQRRFLIQLILESKWSFSGYRRVFKVTEWLSIRVDDRRLLIRLFIESNGIPRGWIHGYRWILKATESLSMIFGDLCLGLMIVFQSMRIWNQEESEGCCVFRFGFKAKQWGLVPGRDLKAYGHILGFLIDVLLALGLFAMVWLDMMVPGGGRYLFRLPLVFCLYWEFEFLEWSLNGIHFLDYDVLSEFEFFLVAVWFWAADQRYFRLTTIEKRRLDRGVFNRWLFNNRNGRALISFQRASVDGHNFSKRYDVGRLCLDFECMELSFSGFNKRFYYGLISGFLWLVMDTIRVKIFRFNFDWVSLKKNQRNEAIT</sequence>
<keyword evidence="1" id="KW-1133">Transmembrane helix</keyword>
<dbReference type="AlphaFoldDB" id="D7MPB7"/>
<organism evidence="3">
    <name type="scientific">Arabidopsis lyrata subsp. lyrata</name>
    <name type="common">Lyre-leaved rock-cress</name>
    <dbReference type="NCBI Taxonomy" id="81972"/>
    <lineage>
        <taxon>Eukaryota</taxon>
        <taxon>Viridiplantae</taxon>
        <taxon>Streptophyta</taxon>
        <taxon>Embryophyta</taxon>
        <taxon>Tracheophyta</taxon>
        <taxon>Spermatophyta</taxon>
        <taxon>Magnoliopsida</taxon>
        <taxon>eudicotyledons</taxon>
        <taxon>Gunneridae</taxon>
        <taxon>Pentapetalae</taxon>
        <taxon>rosids</taxon>
        <taxon>malvids</taxon>
        <taxon>Brassicales</taxon>
        <taxon>Brassicaceae</taxon>
        <taxon>Camelineae</taxon>
        <taxon>Arabidopsis</taxon>
    </lineage>
</organism>
<evidence type="ECO:0000256" key="1">
    <source>
        <dbReference type="SAM" id="Phobius"/>
    </source>
</evidence>
<dbReference type="HOGENOM" id="CLU_875355_0_0_1"/>
<accession>D7MPB7</accession>
<dbReference type="Gramene" id="scaffold_800764.1">
    <property type="protein sequence ID" value="scaffold_800764.1"/>
    <property type="gene ID" value="scaffold_800764.1"/>
</dbReference>
<proteinExistence type="predicted"/>
<name>D7MPB7_ARALL</name>
<feature type="transmembrane region" description="Helical" evidence="1">
    <location>
        <begin position="320"/>
        <end position="340"/>
    </location>
</feature>
<keyword evidence="1" id="KW-0812">Transmembrane</keyword>
<evidence type="ECO:0000313" key="2">
    <source>
        <dbReference type="EMBL" id="EFH41703.1"/>
    </source>
</evidence>
<keyword evidence="1" id="KW-0472">Membrane</keyword>
<feature type="transmembrane region" description="Helical" evidence="1">
    <location>
        <begin position="167"/>
        <end position="190"/>
    </location>
</feature>
<keyword evidence="3" id="KW-1185">Reference proteome</keyword>
<dbReference type="EMBL" id="GL348720">
    <property type="protein sequence ID" value="EFH41703.1"/>
    <property type="molecule type" value="Genomic_DNA"/>
</dbReference>